<accession>A0A2S8G8E6</accession>
<feature type="region of interest" description="Disordered" evidence="1">
    <location>
        <begin position="1"/>
        <end position="29"/>
    </location>
</feature>
<gene>
    <name evidence="2" type="ORF">C5Y98_05815</name>
</gene>
<proteinExistence type="predicted"/>
<reference evidence="2 3" key="1">
    <citation type="submission" date="2018-02" db="EMBL/GenBank/DDBJ databases">
        <title>Comparative genomes isolates from brazilian mangrove.</title>
        <authorList>
            <person name="Araujo J.E."/>
            <person name="Taketani R.G."/>
            <person name="Silva M.C.P."/>
            <person name="Loureco M.V."/>
            <person name="Andreote F.D."/>
        </authorList>
    </citation>
    <scope>NUCLEOTIDE SEQUENCE [LARGE SCALE GENOMIC DNA]</scope>
    <source>
        <strain evidence="2 3">NAP PRIS-MGV</strain>
    </source>
</reference>
<evidence type="ECO:0000313" key="3">
    <source>
        <dbReference type="Proteomes" id="UP000239388"/>
    </source>
</evidence>
<dbReference type="AlphaFoldDB" id="A0A2S8G8E6"/>
<protein>
    <submittedName>
        <fullName evidence="2">Uncharacterized protein</fullName>
    </submittedName>
</protein>
<name>A0A2S8G8E6_9BACT</name>
<feature type="region of interest" description="Disordered" evidence="1">
    <location>
        <begin position="43"/>
        <end position="67"/>
    </location>
</feature>
<evidence type="ECO:0000256" key="1">
    <source>
        <dbReference type="SAM" id="MobiDB-lite"/>
    </source>
</evidence>
<dbReference type="EMBL" id="PUIB01000008">
    <property type="protein sequence ID" value="PQO40732.1"/>
    <property type="molecule type" value="Genomic_DNA"/>
</dbReference>
<comment type="caution">
    <text evidence="2">The sequence shown here is derived from an EMBL/GenBank/DDBJ whole genome shotgun (WGS) entry which is preliminary data.</text>
</comment>
<organism evidence="2 3">
    <name type="scientific">Blastopirellula marina</name>
    <dbReference type="NCBI Taxonomy" id="124"/>
    <lineage>
        <taxon>Bacteria</taxon>
        <taxon>Pseudomonadati</taxon>
        <taxon>Planctomycetota</taxon>
        <taxon>Planctomycetia</taxon>
        <taxon>Pirellulales</taxon>
        <taxon>Pirellulaceae</taxon>
        <taxon>Blastopirellula</taxon>
    </lineage>
</organism>
<sequence>MTNNPGQDRAEPKTSNVDDTEPDVTDFPQDVAAAWANAVLDLHERGVRKSDGGKPKQDPRHKRRKAG</sequence>
<evidence type="ECO:0000313" key="2">
    <source>
        <dbReference type="EMBL" id="PQO40732.1"/>
    </source>
</evidence>
<dbReference type="Proteomes" id="UP000239388">
    <property type="component" value="Unassembled WGS sequence"/>
</dbReference>
<feature type="compositionally biased region" description="Basic and acidic residues" evidence="1">
    <location>
        <begin position="43"/>
        <end position="58"/>
    </location>
</feature>